<dbReference type="InterPro" id="IPR002423">
    <property type="entry name" value="Cpn60/GroEL/TCP-1"/>
</dbReference>
<keyword evidence="3 5" id="KW-0067">ATP-binding</keyword>
<dbReference type="AlphaFoldDB" id="A0A1J6IPU9"/>
<evidence type="ECO:0000313" key="6">
    <source>
        <dbReference type="EMBL" id="OIT00867.1"/>
    </source>
</evidence>
<dbReference type="PROSITE" id="PS00751">
    <property type="entry name" value="TCP1_2"/>
    <property type="match status" value="1"/>
</dbReference>
<dbReference type="GO" id="GO:0140662">
    <property type="term" value="F:ATP-dependent protein folding chaperone"/>
    <property type="evidence" value="ECO:0007669"/>
    <property type="project" value="InterPro"/>
</dbReference>
<evidence type="ECO:0000256" key="4">
    <source>
        <dbReference type="ARBA" id="ARBA00023186"/>
    </source>
</evidence>
<keyword evidence="4 5" id="KW-0143">Chaperone</keyword>
<dbReference type="SUPFAM" id="SSF48592">
    <property type="entry name" value="GroEL equatorial domain-like"/>
    <property type="match status" value="1"/>
</dbReference>
<dbReference type="GO" id="GO:0016887">
    <property type="term" value="F:ATP hydrolysis activity"/>
    <property type="evidence" value="ECO:0007669"/>
    <property type="project" value="InterPro"/>
</dbReference>
<name>A0A1J6IPU9_NICAT</name>
<comment type="similarity">
    <text evidence="1 5">Belongs to the TCP-1 chaperonin family.</text>
</comment>
<dbReference type="Gene3D" id="1.10.560.10">
    <property type="entry name" value="GroEL-like equatorial domain"/>
    <property type="match status" value="1"/>
</dbReference>
<evidence type="ECO:0000256" key="3">
    <source>
        <dbReference type="ARBA" id="ARBA00022840"/>
    </source>
</evidence>
<dbReference type="InterPro" id="IPR002194">
    <property type="entry name" value="Chaperonin_TCP-1_CS"/>
</dbReference>
<dbReference type="Pfam" id="PF00118">
    <property type="entry name" value="Cpn60_TCP1"/>
    <property type="match status" value="1"/>
</dbReference>
<gene>
    <name evidence="6" type="primary">CCT6B</name>
    <name evidence="6" type="ORF">A4A49_01964</name>
</gene>
<reference evidence="6" key="1">
    <citation type="submission" date="2016-11" db="EMBL/GenBank/DDBJ databases">
        <title>The genome of Nicotiana attenuata.</title>
        <authorList>
            <person name="Xu S."/>
            <person name="Brockmoeller T."/>
            <person name="Gaquerel E."/>
            <person name="Navarro A."/>
            <person name="Kuhl H."/>
            <person name="Gase K."/>
            <person name="Ling Z."/>
            <person name="Zhou W."/>
            <person name="Kreitzer C."/>
            <person name="Stanke M."/>
            <person name="Tang H."/>
            <person name="Lyons E."/>
            <person name="Pandey P."/>
            <person name="Pandey S.P."/>
            <person name="Timmermann B."/>
            <person name="Baldwin I.T."/>
        </authorList>
    </citation>
    <scope>NUCLEOTIDE SEQUENCE [LARGE SCALE GENOMIC DNA]</scope>
    <source>
        <strain evidence="6">UT</strain>
    </source>
</reference>
<comment type="caution">
    <text evidence="6">The sequence shown here is derived from an EMBL/GenBank/DDBJ whole genome shotgun (WGS) entry which is preliminary data.</text>
</comment>
<dbReference type="Gramene" id="OIT00867">
    <property type="protein sequence ID" value="OIT00867"/>
    <property type="gene ID" value="A4A49_01964"/>
</dbReference>
<dbReference type="PANTHER" id="PTHR11353">
    <property type="entry name" value="CHAPERONIN"/>
    <property type="match status" value="1"/>
</dbReference>
<protein>
    <submittedName>
        <fullName evidence="6">T-complex protein 1 subunit zeta 2</fullName>
    </submittedName>
</protein>
<proteinExistence type="inferred from homology"/>
<dbReference type="PRINTS" id="PR00304">
    <property type="entry name" value="TCOMPLEXTCP1"/>
</dbReference>
<dbReference type="Proteomes" id="UP000187609">
    <property type="component" value="Unassembled WGS sequence"/>
</dbReference>
<dbReference type="InterPro" id="IPR027413">
    <property type="entry name" value="GROEL-like_equatorial_sf"/>
</dbReference>
<organism evidence="6 7">
    <name type="scientific">Nicotiana attenuata</name>
    <name type="common">Coyote tobacco</name>
    <dbReference type="NCBI Taxonomy" id="49451"/>
    <lineage>
        <taxon>Eukaryota</taxon>
        <taxon>Viridiplantae</taxon>
        <taxon>Streptophyta</taxon>
        <taxon>Embryophyta</taxon>
        <taxon>Tracheophyta</taxon>
        <taxon>Spermatophyta</taxon>
        <taxon>Magnoliopsida</taxon>
        <taxon>eudicotyledons</taxon>
        <taxon>Gunneridae</taxon>
        <taxon>Pentapetalae</taxon>
        <taxon>asterids</taxon>
        <taxon>lamiids</taxon>
        <taxon>Solanales</taxon>
        <taxon>Solanaceae</taxon>
        <taxon>Nicotianoideae</taxon>
        <taxon>Nicotianeae</taxon>
        <taxon>Nicotiana</taxon>
    </lineage>
</organism>
<dbReference type="SMR" id="A0A1J6IPU9"/>
<accession>A0A1J6IPU9</accession>
<evidence type="ECO:0000256" key="1">
    <source>
        <dbReference type="ARBA" id="ARBA00008020"/>
    </source>
</evidence>
<evidence type="ECO:0000313" key="7">
    <source>
        <dbReference type="Proteomes" id="UP000187609"/>
    </source>
</evidence>
<dbReference type="STRING" id="49451.A0A1J6IPU9"/>
<dbReference type="GO" id="GO:0051082">
    <property type="term" value="F:unfolded protein binding"/>
    <property type="evidence" value="ECO:0007669"/>
    <property type="project" value="InterPro"/>
</dbReference>
<dbReference type="EMBL" id="MJEQ01037189">
    <property type="protein sequence ID" value="OIT00867.1"/>
    <property type="molecule type" value="Genomic_DNA"/>
</dbReference>
<evidence type="ECO:0000256" key="5">
    <source>
        <dbReference type="RuleBase" id="RU004187"/>
    </source>
</evidence>
<dbReference type="GO" id="GO:0005524">
    <property type="term" value="F:ATP binding"/>
    <property type="evidence" value="ECO:0007669"/>
    <property type="project" value="UniProtKB-KW"/>
</dbReference>
<dbReference type="InterPro" id="IPR017998">
    <property type="entry name" value="Chaperone_TCP-1"/>
</dbReference>
<keyword evidence="7" id="KW-1185">Reference proteome</keyword>
<sequence length="110" mass="11806">MSVKVLNPNAEVLNKSATLHMNINAAKGLHDVLKTNLGLKGTIKMLVGGAGDIKLTKDGNTLLKEMQIQNPTAIMIGRTPVAQDDIVYRENVGEIKIGVASFLDRNKNGP</sequence>
<evidence type="ECO:0000256" key="2">
    <source>
        <dbReference type="ARBA" id="ARBA00022741"/>
    </source>
</evidence>
<keyword evidence="2 5" id="KW-0547">Nucleotide-binding</keyword>